<dbReference type="PROSITE" id="PS50928">
    <property type="entry name" value="ABC_TM1"/>
    <property type="match status" value="1"/>
</dbReference>
<evidence type="ECO:0000256" key="2">
    <source>
        <dbReference type="ARBA" id="ARBA00010072"/>
    </source>
</evidence>
<evidence type="ECO:0000256" key="6">
    <source>
        <dbReference type="ARBA" id="ARBA00022970"/>
    </source>
</evidence>
<evidence type="ECO:0000256" key="8">
    <source>
        <dbReference type="ARBA" id="ARBA00023136"/>
    </source>
</evidence>
<comment type="similarity">
    <text evidence="2">Belongs to the binding-protein-dependent transport system permease family. HisMQ subfamily.</text>
</comment>
<sequence precursor="true">MISSFSVRLCVLRASVVLLLALVAIGAATAAEPLKWGADAEGGAPYIFLDPEDVSKTKGFEVDLAAALSKAIDRPIEFQQYPYDGLISGLNRGDIDLAMNGLEITPDRLEHVRFSRPYYVYTLQLTARADETRFQTVDDWLKLKLPVGTLSETAASRYCEKNGLPLSTYDGQVEPYQDLALGRLDAVLADLPAAVAYARSNPALKFIGDPIEPGYYAIALRPKDEELAKTIDAGLDSLIASGELRRIYEKWGIWNADQEGLQAARSADDFLKQSAAGFSMANVFSSLGKAAIVTIQISVCSMCLAMLLGLTIAICRLYGPMPIRVFAVVWVEFFRGIPVLLLLYVLYFGLPTILQALGLGMTFAPSNIVVAIIAFGLNYSAYEAEIYRAGITAVPQGQWEAAASLGMSKKLTFKRIILPQATRIILPPVTNDFVALFKDTSVASAIAVVELTKQYQMLAKSSLRYMEIGLATAILYLVMSIPLGYLARRLEARWGKSL</sequence>
<feature type="chain" id="PRO_5021916152" evidence="10">
    <location>
        <begin position="31"/>
        <end position="498"/>
    </location>
</feature>
<comment type="subcellular location">
    <subcellularLocation>
        <location evidence="1">Cell inner membrane</location>
        <topology evidence="1">Multi-pass membrane protein</topology>
    </subcellularLocation>
    <subcellularLocation>
        <location evidence="9">Cell membrane</location>
        <topology evidence="9">Multi-pass membrane protein</topology>
    </subcellularLocation>
</comment>
<dbReference type="Gene3D" id="3.40.190.10">
    <property type="entry name" value="Periplasmic binding protein-like II"/>
    <property type="match status" value="2"/>
</dbReference>
<name>A0A517SMM5_9PLAN</name>
<feature type="transmembrane region" description="Helical" evidence="9">
    <location>
        <begin position="325"/>
        <end position="347"/>
    </location>
</feature>
<dbReference type="InParanoid" id="A0A517SMM5"/>
<proteinExistence type="inferred from homology"/>
<keyword evidence="3 9" id="KW-0813">Transport</keyword>
<evidence type="ECO:0000256" key="7">
    <source>
        <dbReference type="ARBA" id="ARBA00022989"/>
    </source>
</evidence>
<keyword evidence="5 9" id="KW-0812">Transmembrane</keyword>
<accession>A0A517SMM5</accession>
<dbReference type="CDD" id="cd13530">
    <property type="entry name" value="PBP2_peptides_like"/>
    <property type="match status" value="1"/>
</dbReference>
<dbReference type="SUPFAM" id="SSF53850">
    <property type="entry name" value="Periplasmic binding protein-like II"/>
    <property type="match status" value="1"/>
</dbReference>
<feature type="signal peptide" evidence="10">
    <location>
        <begin position="1"/>
        <end position="30"/>
    </location>
</feature>
<gene>
    <name evidence="12" type="primary">yecS</name>
    <name evidence="12" type="ORF">Pan44_54340</name>
</gene>
<dbReference type="NCBIfam" id="TIGR01726">
    <property type="entry name" value="HEQRo_perm_3TM"/>
    <property type="match status" value="1"/>
</dbReference>
<feature type="transmembrane region" description="Helical" evidence="9">
    <location>
        <begin position="465"/>
        <end position="487"/>
    </location>
</feature>
<keyword evidence="4" id="KW-1003">Cell membrane</keyword>
<feature type="transmembrane region" description="Helical" evidence="9">
    <location>
        <begin position="290"/>
        <end position="313"/>
    </location>
</feature>
<protein>
    <submittedName>
        <fullName evidence="12">Inner membrane amino-acid ABC transporter permease protein YecS</fullName>
    </submittedName>
</protein>
<keyword evidence="13" id="KW-1185">Reference proteome</keyword>
<keyword evidence="8 9" id="KW-0472">Membrane</keyword>
<dbReference type="InterPro" id="IPR010065">
    <property type="entry name" value="AA_ABC_transptr_permease_3TM"/>
</dbReference>
<evidence type="ECO:0000256" key="5">
    <source>
        <dbReference type="ARBA" id="ARBA00022692"/>
    </source>
</evidence>
<dbReference type="SUPFAM" id="SSF161098">
    <property type="entry name" value="MetI-like"/>
    <property type="match status" value="1"/>
</dbReference>
<dbReference type="SMART" id="SM00062">
    <property type="entry name" value="PBPb"/>
    <property type="match status" value="1"/>
</dbReference>
<dbReference type="PANTHER" id="PTHR30614">
    <property type="entry name" value="MEMBRANE COMPONENT OF AMINO ACID ABC TRANSPORTER"/>
    <property type="match status" value="1"/>
</dbReference>
<evidence type="ECO:0000256" key="4">
    <source>
        <dbReference type="ARBA" id="ARBA00022475"/>
    </source>
</evidence>
<dbReference type="PANTHER" id="PTHR30614:SF0">
    <property type="entry name" value="L-CYSTINE TRANSPORT SYSTEM PERMEASE PROTEIN TCYL"/>
    <property type="match status" value="1"/>
</dbReference>
<evidence type="ECO:0000313" key="12">
    <source>
        <dbReference type="EMBL" id="QDT57365.1"/>
    </source>
</evidence>
<feature type="transmembrane region" description="Helical" evidence="9">
    <location>
        <begin position="353"/>
        <end position="379"/>
    </location>
</feature>
<dbReference type="CDD" id="cd06261">
    <property type="entry name" value="TM_PBP2"/>
    <property type="match status" value="1"/>
</dbReference>
<dbReference type="InterPro" id="IPR000515">
    <property type="entry name" value="MetI-like"/>
</dbReference>
<evidence type="ECO:0000259" key="11">
    <source>
        <dbReference type="PROSITE" id="PS50928"/>
    </source>
</evidence>
<dbReference type="Pfam" id="PF00528">
    <property type="entry name" value="BPD_transp_1"/>
    <property type="match status" value="1"/>
</dbReference>
<dbReference type="InterPro" id="IPR001638">
    <property type="entry name" value="Solute-binding_3/MltF_N"/>
</dbReference>
<keyword evidence="6" id="KW-0029">Amino-acid transport</keyword>
<dbReference type="KEGG" id="ccos:Pan44_54340"/>
<dbReference type="GO" id="GO:0006865">
    <property type="term" value="P:amino acid transport"/>
    <property type="evidence" value="ECO:0007669"/>
    <property type="project" value="UniProtKB-KW"/>
</dbReference>
<dbReference type="Proteomes" id="UP000315700">
    <property type="component" value="Chromosome"/>
</dbReference>
<dbReference type="GO" id="GO:0043190">
    <property type="term" value="C:ATP-binding cassette (ABC) transporter complex"/>
    <property type="evidence" value="ECO:0007669"/>
    <property type="project" value="InterPro"/>
</dbReference>
<reference evidence="12 13" key="1">
    <citation type="submission" date="2019-02" db="EMBL/GenBank/DDBJ databases">
        <title>Deep-cultivation of Planctomycetes and their phenomic and genomic characterization uncovers novel biology.</title>
        <authorList>
            <person name="Wiegand S."/>
            <person name="Jogler M."/>
            <person name="Boedeker C."/>
            <person name="Pinto D."/>
            <person name="Vollmers J."/>
            <person name="Rivas-Marin E."/>
            <person name="Kohn T."/>
            <person name="Peeters S.H."/>
            <person name="Heuer A."/>
            <person name="Rast P."/>
            <person name="Oberbeckmann S."/>
            <person name="Bunk B."/>
            <person name="Jeske O."/>
            <person name="Meyerdierks A."/>
            <person name="Storesund J.E."/>
            <person name="Kallscheuer N."/>
            <person name="Luecker S."/>
            <person name="Lage O.M."/>
            <person name="Pohl T."/>
            <person name="Merkel B.J."/>
            <person name="Hornburger P."/>
            <person name="Mueller R.-W."/>
            <person name="Bruemmer F."/>
            <person name="Labrenz M."/>
            <person name="Spormann A.M."/>
            <person name="Op den Camp H."/>
            <person name="Overmann J."/>
            <person name="Amann R."/>
            <person name="Jetten M.S.M."/>
            <person name="Mascher T."/>
            <person name="Medema M.H."/>
            <person name="Devos D.P."/>
            <person name="Kaster A.-K."/>
            <person name="Ovreas L."/>
            <person name="Rohde M."/>
            <person name="Galperin M.Y."/>
            <person name="Jogler C."/>
        </authorList>
    </citation>
    <scope>NUCLEOTIDE SEQUENCE [LARGE SCALE GENOMIC DNA]</scope>
    <source>
        <strain evidence="12 13">Pan44</strain>
    </source>
</reference>
<dbReference type="AlphaFoldDB" id="A0A517SMM5"/>
<organism evidence="12 13">
    <name type="scientific">Caulifigura coniformis</name>
    <dbReference type="NCBI Taxonomy" id="2527983"/>
    <lineage>
        <taxon>Bacteria</taxon>
        <taxon>Pseudomonadati</taxon>
        <taxon>Planctomycetota</taxon>
        <taxon>Planctomycetia</taxon>
        <taxon>Planctomycetales</taxon>
        <taxon>Planctomycetaceae</taxon>
        <taxon>Caulifigura</taxon>
    </lineage>
</organism>
<dbReference type="OrthoDB" id="9805999at2"/>
<keyword evidence="7 9" id="KW-1133">Transmembrane helix</keyword>
<dbReference type="RefSeq" id="WP_145034714.1">
    <property type="nucleotide sequence ID" value="NZ_CP036271.1"/>
</dbReference>
<dbReference type="EMBL" id="CP036271">
    <property type="protein sequence ID" value="QDT57365.1"/>
    <property type="molecule type" value="Genomic_DNA"/>
</dbReference>
<evidence type="ECO:0000256" key="1">
    <source>
        <dbReference type="ARBA" id="ARBA00004429"/>
    </source>
</evidence>
<feature type="domain" description="ABC transmembrane type-1" evidence="11">
    <location>
        <begin position="291"/>
        <end position="487"/>
    </location>
</feature>
<evidence type="ECO:0000256" key="3">
    <source>
        <dbReference type="ARBA" id="ARBA00022448"/>
    </source>
</evidence>
<evidence type="ECO:0000313" key="13">
    <source>
        <dbReference type="Proteomes" id="UP000315700"/>
    </source>
</evidence>
<dbReference type="InterPro" id="IPR043429">
    <property type="entry name" value="ArtM/GltK/GlnP/TcyL/YhdX-like"/>
</dbReference>
<evidence type="ECO:0000256" key="9">
    <source>
        <dbReference type="RuleBase" id="RU363032"/>
    </source>
</evidence>
<dbReference type="GO" id="GO:0022857">
    <property type="term" value="F:transmembrane transporter activity"/>
    <property type="evidence" value="ECO:0007669"/>
    <property type="project" value="InterPro"/>
</dbReference>
<keyword evidence="10" id="KW-0732">Signal</keyword>
<evidence type="ECO:0000256" key="10">
    <source>
        <dbReference type="SAM" id="SignalP"/>
    </source>
</evidence>
<dbReference type="Gene3D" id="1.10.3720.10">
    <property type="entry name" value="MetI-like"/>
    <property type="match status" value="1"/>
</dbReference>
<dbReference type="InterPro" id="IPR035906">
    <property type="entry name" value="MetI-like_sf"/>
</dbReference>
<dbReference type="Pfam" id="PF00497">
    <property type="entry name" value="SBP_bac_3"/>
    <property type="match status" value="1"/>
</dbReference>